<dbReference type="Proteomes" id="UP000652761">
    <property type="component" value="Unassembled WGS sequence"/>
</dbReference>
<dbReference type="Gene3D" id="3.30.420.10">
    <property type="entry name" value="Ribonuclease H-like superfamily/Ribonuclease H"/>
    <property type="match status" value="1"/>
</dbReference>
<keyword evidence="3" id="KW-1185">Reference proteome</keyword>
<feature type="domain" description="RNase H type-1" evidence="1">
    <location>
        <begin position="350"/>
        <end position="470"/>
    </location>
</feature>
<dbReference type="InterPro" id="IPR044730">
    <property type="entry name" value="RNase_H-like_dom_plant"/>
</dbReference>
<evidence type="ECO:0000259" key="1">
    <source>
        <dbReference type="Pfam" id="PF13456"/>
    </source>
</evidence>
<evidence type="ECO:0000313" key="3">
    <source>
        <dbReference type="Proteomes" id="UP000652761"/>
    </source>
</evidence>
<dbReference type="CDD" id="cd06222">
    <property type="entry name" value="RNase_H_like"/>
    <property type="match status" value="1"/>
</dbReference>
<dbReference type="InterPro" id="IPR036397">
    <property type="entry name" value="RNaseH_sf"/>
</dbReference>
<dbReference type="PANTHER" id="PTHR47723">
    <property type="entry name" value="OS05G0353850 PROTEIN"/>
    <property type="match status" value="1"/>
</dbReference>
<dbReference type="InterPro" id="IPR012337">
    <property type="entry name" value="RNaseH-like_sf"/>
</dbReference>
<dbReference type="AlphaFoldDB" id="A0A843U2A8"/>
<protein>
    <recommendedName>
        <fullName evidence="1">RNase H type-1 domain-containing protein</fullName>
    </recommendedName>
</protein>
<evidence type="ECO:0000313" key="2">
    <source>
        <dbReference type="EMBL" id="MQL75764.1"/>
    </source>
</evidence>
<dbReference type="GO" id="GO:0003676">
    <property type="term" value="F:nucleic acid binding"/>
    <property type="evidence" value="ECO:0007669"/>
    <property type="project" value="InterPro"/>
</dbReference>
<sequence>MASLADAGAHESVEGGHSLGRKSYAQIISATKPPPTINIRVKAPSFTDSGESAVFFSREEVRGGGHSSPLKKTWRRKPPQQITAVLTTDNQFSAIQKDNDNIADQAQGAPDETIFVRSSAEEPVLHNNQDKQDSLSPTLHGLHGGATLRGVQQLDVETNAAVIQVGVSSMEAAGQPVTWAIDLSSPVAARQKGEGATDIARRESCRSFPKSLDTVLEKVSSLTAQENILMPNYTNTDSLQGVDTTLQEVFGNASHPLRLHILDDILNSVHLTDDEGRCSARFDSKEIRLNDIIRNIKHHIRFSLHNRKFKTDPTQEEHRILHSFGFHPFAPPKQLKLVRWIPPIALFSLNVDGASKGNPGQCGGGGCIRDTHGNVLVAFAHFYGVGNSLIAETRAFCDGLHLAKLIGCSLTAIYCDSLSLVNSLQQNKCTSWHIFLWWREVRSILSDDCGTIHHVFRESNQVAYRLANHALTSMKNETFWGANSLPHICKGPMIIDKTSLMHVRLV</sequence>
<dbReference type="InterPro" id="IPR053151">
    <property type="entry name" value="RNase_H-like"/>
</dbReference>
<dbReference type="PANTHER" id="PTHR47723:SF19">
    <property type="entry name" value="POLYNUCLEOTIDYL TRANSFERASE, RIBONUCLEASE H-LIKE SUPERFAMILY PROTEIN"/>
    <property type="match status" value="1"/>
</dbReference>
<accession>A0A843U2A8</accession>
<name>A0A843U2A8_COLES</name>
<gene>
    <name evidence="2" type="ORF">Taro_008140</name>
</gene>
<dbReference type="GO" id="GO:0004523">
    <property type="term" value="F:RNA-DNA hybrid ribonuclease activity"/>
    <property type="evidence" value="ECO:0007669"/>
    <property type="project" value="InterPro"/>
</dbReference>
<organism evidence="2 3">
    <name type="scientific">Colocasia esculenta</name>
    <name type="common">Wild taro</name>
    <name type="synonym">Arum esculentum</name>
    <dbReference type="NCBI Taxonomy" id="4460"/>
    <lineage>
        <taxon>Eukaryota</taxon>
        <taxon>Viridiplantae</taxon>
        <taxon>Streptophyta</taxon>
        <taxon>Embryophyta</taxon>
        <taxon>Tracheophyta</taxon>
        <taxon>Spermatophyta</taxon>
        <taxon>Magnoliopsida</taxon>
        <taxon>Liliopsida</taxon>
        <taxon>Araceae</taxon>
        <taxon>Aroideae</taxon>
        <taxon>Colocasieae</taxon>
        <taxon>Colocasia</taxon>
    </lineage>
</organism>
<dbReference type="OrthoDB" id="597234at2759"/>
<reference evidence="2" key="1">
    <citation type="submission" date="2017-07" db="EMBL/GenBank/DDBJ databases">
        <title>Taro Niue Genome Assembly and Annotation.</title>
        <authorList>
            <person name="Atibalentja N."/>
            <person name="Keating K."/>
            <person name="Fields C.J."/>
        </authorList>
    </citation>
    <scope>NUCLEOTIDE SEQUENCE</scope>
    <source>
        <strain evidence="2">Niue_2</strain>
        <tissue evidence="2">Leaf</tissue>
    </source>
</reference>
<dbReference type="Pfam" id="PF13456">
    <property type="entry name" value="RVT_3"/>
    <property type="match status" value="1"/>
</dbReference>
<dbReference type="InterPro" id="IPR002156">
    <property type="entry name" value="RNaseH_domain"/>
</dbReference>
<dbReference type="SUPFAM" id="SSF53098">
    <property type="entry name" value="Ribonuclease H-like"/>
    <property type="match status" value="1"/>
</dbReference>
<proteinExistence type="predicted"/>
<comment type="caution">
    <text evidence="2">The sequence shown here is derived from an EMBL/GenBank/DDBJ whole genome shotgun (WGS) entry which is preliminary data.</text>
</comment>
<dbReference type="EMBL" id="NMUH01000264">
    <property type="protein sequence ID" value="MQL75764.1"/>
    <property type="molecule type" value="Genomic_DNA"/>
</dbReference>